<keyword evidence="3" id="KW-1185">Reference proteome</keyword>
<organism evidence="2 3">
    <name type="scientific">Iocasia fonsfrigidae</name>
    <dbReference type="NCBI Taxonomy" id="2682810"/>
    <lineage>
        <taxon>Bacteria</taxon>
        <taxon>Bacillati</taxon>
        <taxon>Bacillota</taxon>
        <taxon>Clostridia</taxon>
        <taxon>Halanaerobiales</taxon>
        <taxon>Halanaerobiaceae</taxon>
        <taxon>Iocasia</taxon>
    </lineage>
</organism>
<dbReference type="Gene3D" id="3.90.1010.20">
    <property type="match status" value="2"/>
</dbReference>
<reference evidence="2" key="1">
    <citation type="submission" date="2019-12" db="EMBL/GenBank/DDBJ databases">
        <authorList>
            <person name="zhang j."/>
            <person name="sun C.M."/>
        </authorList>
    </citation>
    <scope>NUCLEOTIDE SEQUENCE</scope>
    <source>
        <strain evidence="2">NS-1</strain>
    </source>
</reference>
<dbReference type="GO" id="GO:0016020">
    <property type="term" value="C:membrane"/>
    <property type="evidence" value="ECO:0007669"/>
    <property type="project" value="InterPro"/>
</dbReference>
<sequence length="253" mass="28581">MKSNYSKGVLLITLTFFLIIVSAGCERQEEAAPEPVKNEFVDGTYTGFSDATDNGYAWARVTIEGDKITDVKLMEITSKGNEKDYETYSYEASVEAQQEMPDRFIEANSAEVDNYTGATHSSEKYKEAVSRALDYARGEEEDGKYYDGKFQGESERTEYGYAVALVTIVDDKMNNVELKELDGEGEWKDFDNYDYEPAVEANEEMAERFVEENSVAVDLYTEATQSSIRYKEAVENALRHARRDPAMDVGEAE</sequence>
<accession>A0A8A7K4Z7</accession>
<proteinExistence type="predicted"/>
<dbReference type="SMART" id="SM00900">
    <property type="entry name" value="FMN_bind"/>
    <property type="match status" value="2"/>
</dbReference>
<name>A0A8A7K4Z7_9FIRM</name>
<dbReference type="InterPro" id="IPR007329">
    <property type="entry name" value="FMN-bd"/>
</dbReference>
<dbReference type="Pfam" id="PF04205">
    <property type="entry name" value="FMN_bind"/>
    <property type="match status" value="1"/>
</dbReference>
<feature type="domain" description="FMN-binding" evidence="1">
    <location>
        <begin position="55"/>
        <end position="136"/>
    </location>
</feature>
<feature type="domain" description="FMN-binding" evidence="1">
    <location>
        <begin position="160"/>
        <end position="241"/>
    </location>
</feature>
<dbReference type="EMBL" id="CP046640">
    <property type="protein sequence ID" value="QTL96823.1"/>
    <property type="molecule type" value="Genomic_DNA"/>
</dbReference>
<dbReference type="Proteomes" id="UP000665020">
    <property type="component" value="Chromosome"/>
</dbReference>
<protein>
    <submittedName>
        <fullName evidence="2">FMN-binding protein</fullName>
    </submittedName>
</protein>
<evidence type="ECO:0000259" key="1">
    <source>
        <dbReference type="SMART" id="SM00900"/>
    </source>
</evidence>
<evidence type="ECO:0000313" key="3">
    <source>
        <dbReference type="Proteomes" id="UP000665020"/>
    </source>
</evidence>
<gene>
    <name evidence="2" type="ORF">GM661_01955</name>
</gene>
<dbReference type="GO" id="GO:0010181">
    <property type="term" value="F:FMN binding"/>
    <property type="evidence" value="ECO:0007669"/>
    <property type="project" value="InterPro"/>
</dbReference>
<dbReference type="KEGG" id="ifn:GM661_01955"/>
<dbReference type="AlphaFoldDB" id="A0A8A7K4Z7"/>
<evidence type="ECO:0000313" key="2">
    <source>
        <dbReference type="EMBL" id="QTL96823.1"/>
    </source>
</evidence>
<dbReference type="RefSeq" id="WP_230868511.1">
    <property type="nucleotide sequence ID" value="NZ_CP046640.1"/>
</dbReference>